<keyword evidence="2" id="KW-1185">Reference proteome</keyword>
<reference evidence="1 2" key="1">
    <citation type="submission" date="2024-05" db="EMBL/GenBank/DDBJ databases">
        <title>Roseateles sp. DJS-2-20 16S ribosomal RNA gene Genome sequencing and assembly.</title>
        <authorList>
            <person name="Woo H."/>
        </authorList>
    </citation>
    <scope>NUCLEOTIDE SEQUENCE [LARGE SCALE GENOMIC DNA]</scope>
    <source>
        <strain evidence="1 2">DJS-2-20</strain>
    </source>
</reference>
<dbReference type="Proteomes" id="UP001495147">
    <property type="component" value="Unassembled WGS sequence"/>
</dbReference>
<accession>A0ABV0FVC5</accession>
<evidence type="ECO:0000313" key="1">
    <source>
        <dbReference type="EMBL" id="MEO3689871.1"/>
    </source>
</evidence>
<gene>
    <name evidence="1" type="ORF">ABDJ85_00220</name>
</gene>
<protein>
    <submittedName>
        <fullName evidence="1">Uncharacterized protein</fullName>
    </submittedName>
</protein>
<sequence length="430" mass="46456">MKWILRGLLALVLGLAILVALALQTAPVVPPTATPTTADGAALRDLVQRLDPRRMVHLRPALLAATESELNLLLSLAAQQRPGTGVRLDVQDARLLVRASVPLGGFWLNLQAELQQEEGWPSLHGIRLGHLPLPASLTRWALLAWLDRQNALEPLRALRFLAEQIRFRPGQVHVMLRWRPDSVERLLNGVWPPAERERALVYQQALAGWASQRQAGTPVSLAQVLTTLFALAEQRTAAGADPAAENRMALLTLAVNMSGRGWAKLLPMAQAWPALPPLNLRLVGREDFPLHWAYSAAIAAAAGGPLSDIIGIDKELADARGGSGFSFNDLAADRAGSRVGELALSQPLHVQRLLARPHAESLLLPEVADLPEFLTEAQLKQLYGGLNGPGYRRLMALIESRIQAMPLMNPGLPGITAGTAPASQPHNAPP</sequence>
<evidence type="ECO:0000313" key="2">
    <source>
        <dbReference type="Proteomes" id="UP001495147"/>
    </source>
</evidence>
<comment type="caution">
    <text evidence="1">The sequence shown here is derived from an EMBL/GenBank/DDBJ whole genome shotgun (WGS) entry which is preliminary data.</text>
</comment>
<proteinExistence type="predicted"/>
<dbReference type="RefSeq" id="WP_347702712.1">
    <property type="nucleotide sequence ID" value="NZ_JBDPZD010000001.1"/>
</dbReference>
<dbReference type="EMBL" id="JBDPZD010000001">
    <property type="protein sequence ID" value="MEO3689871.1"/>
    <property type="molecule type" value="Genomic_DNA"/>
</dbReference>
<name>A0ABV0FVC5_9BURK</name>
<organism evidence="1 2">
    <name type="scientific">Roseateles paludis</name>
    <dbReference type="NCBI Taxonomy" id="3145238"/>
    <lineage>
        <taxon>Bacteria</taxon>
        <taxon>Pseudomonadati</taxon>
        <taxon>Pseudomonadota</taxon>
        <taxon>Betaproteobacteria</taxon>
        <taxon>Burkholderiales</taxon>
        <taxon>Sphaerotilaceae</taxon>
        <taxon>Roseateles</taxon>
    </lineage>
</organism>